<comment type="caution">
    <text evidence="2">The sequence shown here is derived from an EMBL/GenBank/DDBJ whole genome shotgun (WGS) entry which is preliminary data.</text>
</comment>
<dbReference type="PANTHER" id="PTHR38790:SF4">
    <property type="entry name" value="2EXR DOMAIN-CONTAINING PROTEIN"/>
    <property type="match status" value="1"/>
</dbReference>
<protein>
    <submittedName>
        <fullName evidence="2">Uncharacterized protein</fullName>
    </submittedName>
</protein>
<name>A0A9P4G866_9PLEO</name>
<organism evidence="2 3">
    <name type="scientific">Cucurbitaria berberidis CBS 394.84</name>
    <dbReference type="NCBI Taxonomy" id="1168544"/>
    <lineage>
        <taxon>Eukaryota</taxon>
        <taxon>Fungi</taxon>
        <taxon>Dikarya</taxon>
        <taxon>Ascomycota</taxon>
        <taxon>Pezizomycotina</taxon>
        <taxon>Dothideomycetes</taxon>
        <taxon>Pleosporomycetidae</taxon>
        <taxon>Pleosporales</taxon>
        <taxon>Pleosporineae</taxon>
        <taxon>Cucurbitariaceae</taxon>
        <taxon>Cucurbitaria</taxon>
    </lineage>
</organism>
<reference evidence="2" key="1">
    <citation type="submission" date="2020-01" db="EMBL/GenBank/DDBJ databases">
        <authorList>
            <consortium name="DOE Joint Genome Institute"/>
            <person name="Haridas S."/>
            <person name="Albert R."/>
            <person name="Binder M."/>
            <person name="Bloem J."/>
            <person name="Labutti K."/>
            <person name="Salamov A."/>
            <person name="Andreopoulos B."/>
            <person name="Baker S.E."/>
            <person name="Barry K."/>
            <person name="Bills G."/>
            <person name="Bluhm B.H."/>
            <person name="Cannon C."/>
            <person name="Castanera R."/>
            <person name="Culley D.E."/>
            <person name="Daum C."/>
            <person name="Ezra D."/>
            <person name="Gonzalez J.B."/>
            <person name="Henrissat B."/>
            <person name="Kuo A."/>
            <person name="Liang C."/>
            <person name="Lipzen A."/>
            <person name="Lutzoni F."/>
            <person name="Magnuson J."/>
            <person name="Mondo S."/>
            <person name="Nolan M."/>
            <person name="Ohm R."/>
            <person name="Pangilinan J."/>
            <person name="Park H.-J."/>
            <person name="Ramirez L."/>
            <person name="Alfaro M."/>
            <person name="Sun H."/>
            <person name="Tritt A."/>
            <person name="Yoshinaga Y."/>
            <person name="Zwiers L.-H."/>
            <person name="Turgeon B.G."/>
            <person name="Goodwin S.B."/>
            <person name="Spatafora J.W."/>
            <person name="Crous P.W."/>
            <person name="Grigoriev I.V."/>
        </authorList>
    </citation>
    <scope>NUCLEOTIDE SEQUENCE</scope>
    <source>
        <strain evidence="2">CBS 394.84</strain>
    </source>
</reference>
<dbReference type="PANTHER" id="PTHR38790">
    <property type="entry name" value="2EXR DOMAIN-CONTAINING PROTEIN-RELATED"/>
    <property type="match status" value="1"/>
</dbReference>
<gene>
    <name evidence="2" type="ORF">K460DRAFT_421449</name>
</gene>
<proteinExistence type="predicted"/>
<dbReference type="GeneID" id="63855391"/>
<dbReference type="RefSeq" id="XP_040783068.1">
    <property type="nucleotide sequence ID" value="XM_040938141.1"/>
</dbReference>
<dbReference type="AlphaFoldDB" id="A0A9P4G866"/>
<keyword evidence="3" id="KW-1185">Reference proteome</keyword>
<dbReference type="Proteomes" id="UP000800039">
    <property type="component" value="Unassembled WGS sequence"/>
</dbReference>
<evidence type="ECO:0000256" key="1">
    <source>
        <dbReference type="SAM" id="MobiDB-lite"/>
    </source>
</evidence>
<dbReference type="EMBL" id="ML976620">
    <property type="protein sequence ID" value="KAF1840505.1"/>
    <property type="molecule type" value="Genomic_DNA"/>
</dbReference>
<dbReference type="OrthoDB" id="5413827at2759"/>
<accession>A0A9P4G866</accession>
<feature type="region of interest" description="Disordered" evidence="1">
    <location>
        <begin position="15"/>
        <end position="35"/>
    </location>
</feature>
<sequence>MDTAQEKILTLVAAGSDGSKASSQDDREAKTLRNQQESPFLRLPAELRNKIYGYVFNNELVNLYITGEPEKSCFGCENF</sequence>
<evidence type="ECO:0000313" key="2">
    <source>
        <dbReference type="EMBL" id="KAF1840505.1"/>
    </source>
</evidence>
<evidence type="ECO:0000313" key="3">
    <source>
        <dbReference type="Proteomes" id="UP000800039"/>
    </source>
</evidence>